<dbReference type="EMBL" id="CP045119">
    <property type="protein sequence ID" value="QIN83715.1"/>
    <property type="molecule type" value="Genomic_DNA"/>
</dbReference>
<keyword evidence="1" id="KW-0472">Membrane</keyword>
<feature type="transmembrane region" description="Helical" evidence="1">
    <location>
        <begin position="12"/>
        <end position="34"/>
    </location>
</feature>
<gene>
    <name evidence="2" type="ORF">GBA63_14550</name>
</gene>
<protein>
    <recommendedName>
        <fullName evidence="4">Prepilin-type N-terminal cleavage/methylation domain-containing protein</fullName>
    </recommendedName>
</protein>
<reference evidence="2 3" key="1">
    <citation type="submission" date="2019-10" db="EMBL/GenBank/DDBJ databases">
        <title>Rubrobacter sp nov SCSIO 52090 isolated from a deep-sea sediment in the South China Sea.</title>
        <authorList>
            <person name="Chen R.W."/>
        </authorList>
    </citation>
    <scope>NUCLEOTIDE SEQUENCE [LARGE SCALE GENOMIC DNA]</scope>
    <source>
        <strain evidence="2 3">SCSIO 52909</strain>
    </source>
</reference>
<evidence type="ECO:0000256" key="1">
    <source>
        <dbReference type="SAM" id="Phobius"/>
    </source>
</evidence>
<keyword evidence="3" id="KW-1185">Reference proteome</keyword>
<dbReference type="AlphaFoldDB" id="A0A6G8QB52"/>
<organism evidence="2 3">
    <name type="scientific">Rubrobacter tropicus</name>
    <dbReference type="NCBI Taxonomy" id="2653851"/>
    <lineage>
        <taxon>Bacteria</taxon>
        <taxon>Bacillati</taxon>
        <taxon>Actinomycetota</taxon>
        <taxon>Rubrobacteria</taxon>
        <taxon>Rubrobacterales</taxon>
        <taxon>Rubrobacteraceae</taxon>
        <taxon>Rubrobacter</taxon>
    </lineage>
</organism>
<dbReference type="KEGG" id="rub:GBA63_14550"/>
<name>A0A6G8QB52_9ACTN</name>
<evidence type="ECO:0000313" key="3">
    <source>
        <dbReference type="Proteomes" id="UP000501452"/>
    </source>
</evidence>
<evidence type="ECO:0008006" key="4">
    <source>
        <dbReference type="Google" id="ProtNLM"/>
    </source>
</evidence>
<dbReference type="RefSeq" id="WP_166177247.1">
    <property type="nucleotide sequence ID" value="NZ_CP045119.1"/>
</dbReference>
<dbReference type="Proteomes" id="UP000501452">
    <property type="component" value="Chromosome"/>
</dbReference>
<sequence length="202" mass="21566">MSRRFLREEGFTLAEALVAMVMMAAVLFALYAMFDAGVRIFGAGRDRAEAAQAARLGLARMEREIRAAYPRDKPNGNETLLLEFTAERLTFGNDLNGNRRTLNPATGAMEGGEKISYTLDGDGNPLRNGGRLVEGARDADGDGRALTFEYLDANGGPVVSGSESDVALVRIELEISAGRAAGGEPLEQTLTTVVALRNRGGV</sequence>
<evidence type="ECO:0000313" key="2">
    <source>
        <dbReference type="EMBL" id="QIN83715.1"/>
    </source>
</evidence>
<keyword evidence="1" id="KW-1133">Transmembrane helix</keyword>
<keyword evidence="1" id="KW-0812">Transmembrane</keyword>
<proteinExistence type="predicted"/>
<accession>A0A6G8QB52</accession>